<keyword evidence="2" id="KW-0472">Membrane</keyword>
<dbReference type="AlphaFoldDB" id="A0A937FUF1"/>
<dbReference type="Gene3D" id="1.25.40.10">
    <property type="entry name" value="Tetratricopeptide repeat domain"/>
    <property type="match status" value="3"/>
</dbReference>
<evidence type="ECO:0000256" key="2">
    <source>
        <dbReference type="SAM" id="Phobius"/>
    </source>
</evidence>
<dbReference type="PANTHER" id="PTHR10098">
    <property type="entry name" value="RAPSYN-RELATED"/>
    <property type="match status" value="1"/>
</dbReference>
<feature type="domain" description="CHAT" evidence="3">
    <location>
        <begin position="660"/>
        <end position="958"/>
    </location>
</feature>
<dbReference type="InterPro" id="IPR019734">
    <property type="entry name" value="TPR_rpt"/>
</dbReference>
<comment type="caution">
    <text evidence="4">The sequence shown here is derived from an EMBL/GenBank/DDBJ whole genome shotgun (WGS) entry which is preliminary data.</text>
</comment>
<evidence type="ECO:0000313" key="4">
    <source>
        <dbReference type="EMBL" id="MBL6446305.1"/>
    </source>
</evidence>
<evidence type="ECO:0000259" key="3">
    <source>
        <dbReference type="Pfam" id="PF12770"/>
    </source>
</evidence>
<dbReference type="Pfam" id="PF12770">
    <property type="entry name" value="CHAT"/>
    <property type="match status" value="1"/>
</dbReference>
<dbReference type="SMART" id="SM00028">
    <property type="entry name" value="TPR"/>
    <property type="match status" value="6"/>
</dbReference>
<keyword evidence="1" id="KW-0802">TPR repeat</keyword>
<feature type="transmembrane region" description="Helical" evidence="2">
    <location>
        <begin position="968"/>
        <end position="987"/>
    </location>
</feature>
<dbReference type="PANTHER" id="PTHR10098:SF108">
    <property type="entry name" value="TETRATRICOPEPTIDE REPEAT PROTEIN 28"/>
    <property type="match status" value="1"/>
</dbReference>
<proteinExistence type="predicted"/>
<dbReference type="Pfam" id="PF13424">
    <property type="entry name" value="TPR_12"/>
    <property type="match status" value="2"/>
</dbReference>
<protein>
    <submittedName>
        <fullName evidence="4">CHAT domain-containing protein</fullName>
    </submittedName>
</protein>
<feature type="repeat" description="TPR" evidence="1">
    <location>
        <begin position="198"/>
        <end position="231"/>
    </location>
</feature>
<keyword evidence="2" id="KW-1133">Transmembrane helix</keyword>
<name>A0A937FUF1_9BACT</name>
<accession>A0A937FUF1</accession>
<evidence type="ECO:0000256" key="1">
    <source>
        <dbReference type="PROSITE-ProRule" id="PRU00339"/>
    </source>
</evidence>
<dbReference type="SUPFAM" id="SSF48452">
    <property type="entry name" value="TPR-like"/>
    <property type="match status" value="2"/>
</dbReference>
<gene>
    <name evidence="4" type="ORF">JMN32_08295</name>
</gene>
<keyword evidence="2" id="KW-0812">Transmembrane</keyword>
<feature type="repeat" description="TPR" evidence="1">
    <location>
        <begin position="240"/>
        <end position="273"/>
    </location>
</feature>
<dbReference type="InterPro" id="IPR011990">
    <property type="entry name" value="TPR-like_helical_dom_sf"/>
</dbReference>
<dbReference type="PROSITE" id="PS50005">
    <property type="entry name" value="TPR"/>
    <property type="match status" value="3"/>
</dbReference>
<sequence>MHHRFFQYSSSCLKLVSLSFIVFVSVVQSLHAQKQLSAEEAFQLGQQKQDSSIYYYDQAYRISKSNGDTVFLLKSLNAWGQEKLRRGDFKDVRTLLGQQLDSIDYHQNFGREYYDVLKTYNYSLRALNAYLPVFQSVNKLIEINPKVHGKDDKEMVDLLMTKGLMLGNLGIRDEARENLQESLNLSIKLYGENSMETAEIYNNIGLVFRSMNDYDAAMLYYSKTYDIVNELQPENYYVLSIIKNNISRIYDQQGEPEKALKLVNEAIALNERSGQDNPSLLNNRGLILLSLKDYKGALKNYMEALSMRQESMPENHPQIAYSYELIGKVNLKLGKIDASEKSFLKALEILESGETQSWDLYFTYMGLGDVAMAKGVPEQAIKYYNKAIGYFFPSFEPEELWQNPDIQFAPYNYGGVVISEALIRKGDALLAMQTGDSGVATVERALACYMTALESFKKQINAATSEGIKFALSETGQDIYSGALNAAQKLYTQTGEKKYIEKAFEIIEANKAYVLYQNLHAIPASEKLLPDELRSKYAILAKKIENHKKNYIDLKKEGESVTDVRDSIISAEKELDELNILVRRKYPRYFNYKVNVSQTDLTGFQSLLSSNALAIQYYEGKEGYYVLAMSSVKADFKYLNKISPDQLVLENADLEHYKKAGYEAYDQLVKPLIDEFPGIEHLIIMPDGKLNEIPFEALLTREAGQTATFSTLPYLIRTHLVSYHFSASLITLNSQSIVEDTENRMLAYAPTFSKSSGPLLTSRSANDSALVMNLPLLPKAEKEATQVAVLYGTQAKTGGQATEADFKKYAPQAGIIHLASHAIIDHENPLYSKLVFSPGKDTVEDGLLHTYELYNMSLKADLVSLSACNTGVGKYYTGEGPMSLARGFMYAGAPNVMMSLWSVPDQSTSIIMQDFYAYLKQGYSKAEALHKAKLDYLESADAYTAAPYFWSGFVYIGNLPEELNTGRYIYVGGGVLLVFIAMFFIYVRRKRKAQL</sequence>
<dbReference type="Proteomes" id="UP000614216">
    <property type="component" value="Unassembled WGS sequence"/>
</dbReference>
<dbReference type="Pfam" id="PF13181">
    <property type="entry name" value="TPR_8"/>
    <property type="match status" value="2"/>
</dbReference>
<reference evidence="4" key="1">
    <citation type="submission" date="2021-01" db="EMBL/GenBank/DDBJ databases">
        <title>Fulvivirga kasyanovii gen. nov., sp nov., a novel member of the phylum Bacteroidetes isolated from seawater in a mussel farm.</title>
        <authorList>
            <person name="Zhao L.-H."/>
            <person name="Wang Z.-J."/>
        </authorList>
    </citation>
    <scope>NUCLEOTIDE SEQUENCE</scope>
    <source>
        <strain evidence="4">29W222</strain>
    </source>
</reference>
<dbReference type="RefSeq" id="WP_202855842.1">
    <property type="nucleotide sequence ID" value="NZ_JAEUGD010000023.1"/>
</dbReference>
<evidence type="ECO:0000313" key="5">
    <source>
        <dbReference type="Proteomes" id="UP000614216"/>
    </source>
</evidence>
<dbReference type="EMBL" id="JAEUGD010000023">
    <property type="protein sequence ID" value="MBL6446305.1"/>
    <property type="molecule type" value="Genomic_DNA"/>
</dbReference>
<organism evidence="4 5">
    <name type="scientific">Fulvivirga marina</name>
    <dbReference type="NCBI Taxonomy" id="2494733"/>
    <lineage>
        <taxon>Bacteria</taxon>
        <taxon>Pseudomonadati</taxon>
        <taxon>Bacteroidota</taxon>
        <taxon>Cytophagia</taxon>
        <taxon>Cytophagales</taxon>
        <taxon>Fulvivirgaceae</taxon>
        <taxon>Fulvivirga</taxon>
    </lineage>
</organism>
<dbReference type="InterPro" id="IPR024983">
    <property type="entry name" value="CHAT_dom"/>
</dbReference>
<feature type="repeat" description="TPR" evidence="1">
    <location>
        <begin position="278"/>
        <end position="311"/>
    </location>
</feature>
<keyword evidence="5" id="KW-1185">Reference proteome</keyword>